<accession>A0A1A9ZXS7</accession>
<dbReference type="Proteomes" id="UP000092445">
    <property type="component" value="Unassembled WGS sequence"/>
</dbReference>
<evidence type="ECO:0000313" key="1">
    <source>
        <dbReference type="EnsemblMetazoa" id="GPAI028388-PA"/>
    </source>
</evidence>
<dbReference type="EnsemblMetazoa" id="GPAI028388-RA">
    <property type="protein sequence ID" value="GPAI028388-PA"/>
    <property type="gene ID" value="GPAI028388"/>
</dbReference>
<keyword evidence="2" id="KW-1185">Reference proteome</keyword>
<reference evidence="1" key="2">
    <citation type="submission" date="2020-05" db="UniProtKB">
        <authorList>
            <consortium name="EnsemblMetazoa"/>
        </authorList>
    </citation>
    <scope>IDENTIFICATION</scope>
    <source>
        <strain evidence="1">IAEA</strain>
    </source>
</reference>
<dbReference type="VEuPathDB" id="VectorBase:GPAI028388"/>
<evidence type="ECO:0000313" key="2">
    <source>
        <dbReference type="Proteomes" id="UP000092445"/>
    </source>
</evidence>
<organism evidence="1 2">
    <name type="scientific">Glossina pallidipes</name>
    <name type="common">Tsetse fly</name>
    <dbReference type="NCBI Taxonomy" id="7398"/>
    <lineage>
        <taxon>Eukaryota</taxon>
        <taxon>Metazoa</taxon>
        <taxon>Ecdysozoa</taxon>
        <taxon>Arthropoda</taxon>
        <taxon>Hexapoda</taxon>
        <taxon>Insecta</taxon>
        <taxon>Pterygota</taxon>
        <taxon>Neoptera</taxon>
        <taxon>Endopterygota</taxon>
        <taxon>Diptera</taxon>
        <taxon>Brachycera</taxon>
        <taxon>Muscomorpha</taxon>
        <taxon>Hippoboscoidea</taxon>
        <taxon>Glossinidae</taxon>
        <taxon>Glossina</taxon>
    </lineage>
</organism>
<proteinExistence type="predicted"/>
<dbReference type="AlphaFoldDB" id="A0A1A9ZXS7"/>
<sequence>MSVLIVVKIVTHIFWQSAPEDQAKNIEILKCSRAAQTFVNKKSISNNGARYKKFVRRRYRIIDALFLYVGGNDVLPSWSLQGACGDAESLLFWFFTLEVPADFTSVAGAASVGSLLSTRFPLSISIEDWSTFMRYRLQNDRLQSATRSLGDRDIENTVELNR</sequence>
<name>A0A1A9ZXS7_GLOPL</name>
<reference evidence="2" key="1">
    <citation type="submission" date="2014-03" db="EMBL/GenBank/DDBJ databases">
        <authorList>
            <person name="Aksoy S."/>
            <person name="Warren W."/>
            <person name="Wilson R.K."/>
        </authorList>
    </citation>
    <scope>NUCLEOTIDE SEQUENCE [LARGE SCALE GENOMIC DNA]</scope>
    <source>
        <strain evidence="2">IAEA</strain>
    </source>
</reference>
<protein>
    <submittedName>
        <fullName evidence="1">Uncharacterized protein</fullName>
    </submittedName>
</protein>